<keyword evidence="6 11" id="KW-0547">Nucleotide-binding</keyword>
<dbReference type="STRING" id="81857.IV38_GL000651"/>
<dbReference type="InterPro" id="IPR001278">
    <property type="entry name" value="Arg-tRNA-ligase"/>
</dbReference>
<evidence type="ECO:0000313" key="15">
    <source>
        <dbReference type="EMBL" id="KRN29762.1"/>
    </source>
</evidence>
<keyword evidence="17" id="KW-1185">Reference proteome</keyword>
<comment type="subunit">
    <text evidence="3 11">Monomer.</text>
</comment>
<dbReference type="InterPro" id="IPR008909">
    <property type="entry name" value="DALR_anticod-bd"/>
</dbReference>
<keyword evidence="4 11" id="KW-0963">Cytoplasm</keyword>
<dbReference type="EMBL" id="JQAT01000001">
    <property type="protein sequence ID" value="KRN29762.1"/>
    <property type="molecule type" value="Genomic_DNA"/>
</dbReference>
<dbReference type="GO" id="GO:0006420">
    <property type="term" value="P:arginyl-tRNA aminoacylation"/>
    <property type="evidence" value="ECO:0007669"/>
    <property type="project" value="UniProtKB-UniRule"/>
</dbReference>
<dbReference type="SMART" id="SM01016">
    <property type="entry name" value="Arg_tRNA_synt_N"/>
    <property type="match status" value="1"/>
</dbReference>
<dbReference type="EC" id="6.1.1.19" evidence="11"/>
<dbReference type="Proteomes" id="UP000051751">
    <property type="component" value="Unassembled WGS sequence"/>
</dbReference>
<dbReference type="CDD" id="cd00671">
    <property type="entry name" value="ArgRS_core"/>
    <property type="match status" value="1"/>
</dbReference>
<dbReference type="InterPro" id="IPR009080">
    <property type="entry name" value="tRNAsynth_Ia_anticodon-bd"/>
</dbReference>
<evidence type="ECO:0000256" key="1">
    <source>
        <dbReference type="ARBA" id="ARBA00004496"/>
    </source>
</evidence>
<dbReference type="HAMAP" id="MF_00123">
    <property type="entry name" value="Arg_tRNA_synth"/>
    <property type="match status" value="1"/>
</dbReference>
<organism evidence="15 18">
    <name type="scientific">Lactobacillus selangorensis</name>
    <dbReference type="NCBI Taxonomy" id="81857"/>
    <lineage>
        <taxon>Bacteria</taxon>
        <taxon>Bacillati</taxon>
        <taxon>Bacillota</taxon>
        <taxon>Bacilli</taxon>
        <taxon>Lactobacillales</taxon>
        <taxon>Lactobacillaceae</taxon>
        <taxon>Lactobacillus</taxon>
    </lineage>
</organism>
<protein>
    <recommendedName>
        <fullName evidence="11">Arginine--tRNA ligase</fullName>
        <ecNumber evidence="11">6.1.1.19</ecNumber>
    </recommendedName>
    <alternativeName>
        <fullName evidence="11">Arginyl-tRNA synthetase</fullName>
        <shortName evidence="11">ArgRS</shortName>
    </alternativeName>
</protein>
<dbReference type="AlphaFoldDB" id="A0A0R2FMH6"/>
<evidence type="ECO:0000256" key="10">
    <source>
        <dbReference type="ARBA" id="ARBA00049339"/>
    </source>
</evidence>
<evidence type="ECO:0000313" key="17">
    <source>
        <dbReference type="Proteomes" id="UP000051645"/>
    </source>
</evidence>
<feature type="domain" description="Arginyl tRNA synthetase N-terminal" evidence="14">
    <location>
        <begin position="21"/>
        <end position="100"/>
    </location>
</feature>
<dbReference type="Pfam" id="PF03485">
    <property type="entry name" value="Arg_tRNA_synt_N"/>
    <property type="match status" value="1"/>
</dbReference>
<dbReference type="FunFam" id="1.10.730.10:FF:000006">
    <property type="entry name" value="Arginyl-tRNA synthetase 2, mitochondrial"/>
    <property type="match status" value="1"/>
</dbReference>
<evidence type="ECO:0000256" key="7">
    <source>
        <dbReference type="ARBA" id="ARBA00022840"/>
    </source>
</evidence>
<dbReference type="NCBIfam" id="TIGR00456">
    <property type="entry name" value="argS"/>
    <property type="match status" value="1"/>
</dbReference>
<dbReference type="Pfam" id="PF00750">
    <property type="entry name" value="tRNA-synt_1d"/>
    <property type="match status" value="1"/>
</dbReference>
<evidence type="ECO:0000256" key="3">
    <source>
        <dbReference type="ARBA" id="ARBA00011245"/>
    </source>
</evidence>
<name>A0A0R2FMH6_9LACO</name>
<evidence type="ECO:0000256" key="2">
    <source>
        <dbReference type="ARBA" id="ARBA00005594"/>
    </source>
</evidence>
<dbReference type="SMART" id="SM00836">
    <property type="entry name" value="DALR_1"/>
    <property type="match status" value="1"/>
</dbReference>
<evidence type="ECO:0000313" key="16">
    <source>
        <dbReference type="EMBL" id="KRN33709.1"/>
    </source>
</evidence>
<keyword evidence="8 11" id="KW-0648">Protein biosynthesis</keyword>
<comment type="caution">
    <text evidence="15">The sequence shown here is derived from an EMBL/GenBank/DDBJ whole genome shotgun (WGS) entry which is preliminary data.</text>
</comment>
<dbReference type="PATRIC" id="fig|81857.3.peg.657"/>
<evidence type="ECO:0000256" key="11">
    <source>
        <dbReference type="HAMAP-Rule" id="MF_00123"/>
    </source>
</evidence>
<evidence type="ECO:0000313" key="18">
    <source>
        <dbReference type="Proteomes" id="UP000051751"/>
    </source>
</evidence>
<evidence type="ECO:0000256" key="6">
    <source>
        <dbReference type="ARBA" id="ARBA00022741"/>
    </source>
</evidence>
<reference evidence="17 18" key="1">
    <citation type="journal article" date="2015" name="Genome Announc.">
        <title>Expanding the biotechnology potential of lactobacilli through comparative genomics of 213 strains and associated genera.</title>
        <authorList>
            <person name="Sun Z."/>
            <person name="Harris H.M."/>
            <person name="McCann A."/>
            <person name="Guo C."/>
            <person name="Argimon S."/>
            <person name="Zhang W."/>
            <person name="Yang X."/>
            <person name="Jeffery I.B."/>
            <person name="Cooney J.C."/>
            <person name="Kagawa T.F."/>
            <person name="Liu W."/>
            <person name="Song Y."/>
            <person name="Salvetti E."/>
            <person name="Wrobel A."/>
            <person name="Rasinkangas P."/>
            <person name="Parkhill J."/>
            <person name="Rea M.C."/>
            <person name="O'Sullivan O."/>
            <person name="Ritari J."/>
            <person name="Douillard F.P."/>
            <person name="Paul Ross R."/>
            <person name="Yang R."/>
            <person name="Briner A.E."/>
            <person name="Felis G.E."/>
            <person name="de Vos W.M."/>
            <person name="Barrangou R."/>
            <person name="Klaenhammer T.R."/>
            <person name="Caufield P.W."/>
            <person name="Cui Y."/>
            <person name="Zhang H."/>
            <person name="O'Toole P.W."/>
        </authorList>
    </citation>
    <scope>NUCLEOTIDE SEQUENCE [LARGE SCALE GENOMIC DNA]</scope>
    <source>
        <strain evidence="15 18">ATCC BAA-66</strain>
        <strain evidence="16 17">DSM 13344</strain>
    </source>
</reference>
<dbReference type="Proteomes" id="UP000051645">
    <property type="component" value="Unassembled WGS sequence"/>
</dbReference>
<dbReference type="SUPFAM" id="SSF55190">
    <property type="entry name" value="Arginyl-tRNA synthetase (ArgRS), N-terminal 'additional' domain"/>
    <property type="match status" value="1"/>
</dbReference>
<dbReference type="PRINTS" id="PR01038">
    <property type="entry name" value="TRNASYNTHARG"/>
</dbReference>
<evidence type="ECO:0000256" key="9">
    <source>
        <dbReference type="ARBA" id="ARBA00023146"/>
    </source>
</evidence>
<comment type="catalytic activity">
    <reaction evidence="10 11">
        <text>tRNA(Arg) + L-arginine + ATP = L-arginyl-tRNA(Arg) + AMP + diphosphate</text>
        <dbReference type="Rhea" id="RHEA:20301"/>
        <dbReference type="Rhea" id="RHEA-COMP:9658"/>
        <dbReference type="Rhea" id="RHEA-COMP:9673"/>
        <dbReference type="ChEBI" id="CHEBI:30616"/>
        <dbReference type="ChEBI" id="CHEBI:32682"/>
        <dbReference type="ChEBI" id="CHEBI:33019"/>
        <dbReference type="ChEBI" id="CHEBI:78442"/>
        <dbReference type="ChEBI" id="CHEBI:78513"/>
        <dbReference type="ChEBI" id="CHEBI:456215"/>
        <dbReference type="EC" id="6.1.1.19"/>
    </reaction>
</comment>
<dbReference type="FunFam" id="3.40.50.620:FF:000116">
    <property type="entry name" value="Arginine--tRNA ligase"/>
    <property type="match status" value="1"/>
</dbReference>
<comment type="subcellular location">
    <subcellularLocation>
        <location evidence="1 11">Cytoplasm</location>
    </subcellularLocation>
</comment>
<sequence>MKEAFLLLTVITEEKTMEFKQQVVTALQQAIGAQLDARTIAKGIEIPKSSDLGDYAFPTFMLAKIFHKAPQKIAEEIVGKIDQQGFEKVQAVGAYVNFFLDKQSFSRDVLQTILVKGDSYGNANTGHGGNVPIDMSSPNIAKPMSMGHLRSTVIGNSLANILRKIGYNPIKINHLGDWGTQFGKLIVGYKKWGSEADVKADPITNLNKYYVRFHKEDVEHPELDDEAREWFKKLENGDPEAMHLWKWFREISLSEFSHIYDVLGIEFDSYKGEAFYNDKMDAVIQELEEKHLLEESQGAEVVNLDSYNLSPAMIRKSDGASLYMTRDLAAAIYRMNTYNFVQSLYVVGNEQALHFDQLKAVLKEMGDDWADNIHHIAFGLITSGGKKLSTRKGNVILLEGVLKDAVLLAQAQIEAKNPTLKNKDQVAKDVGVGAVVFHDLKNDRMDSFDFNLEEVVRFEGETGPYVQYTNARAQSILRKAAVEIDRDADDLTLTDPEAWNVLKALGDYPAAIERAAKEYEPSVIAKYTLRLAKAFNQYYAHSKILEANAERNARLALVDSVSRVLQNALALLGVNAPSEM</sequence>
<dbReference type="Gene3D" id="3.30.1360.70">
    <property type="entry name" value="Arginyl tRNA synthetase N-terminal domain"/>
    <property type="match status" value="1"/>
</dbReference>
<keyword evidence="7 11" id="KW-0067">ATP-binding</keyword>
<keyword evidence="5 11" id="KW-0436">Ligase</keyword>
<gene>
    <name evidence="11" type="primary">argS</name>
    <name evidence="15" type="ORF">IV38_GL000651</name>
    <name evidence="16" type="ORF">IV40_GL000017</name>
</gene>
<feature type="short sequence motif" description="'HIGH' region" evidence="11">
    <location>
        <begin position="138"/>
        <end position="148"/>
    </location>
</feature>
<dbReference type="InterPro" id="IPR036695">
    <property type="entry name" value="Arg-tRNA-synth_N_sf"/>
</dbReference>
<dbReference type="Gene3D" id="1.10.730.10">
    <property type="entry name" value="Isoleucyl-tRNA Synthetase, Domain 1"/>
    <property type="match status" value="1"/>
</dbReference>
<evidence type="ECO:0000256" key="8">
    <source>
        <dbReference type="ARBA" id="ARBA00022917"/>
    </source>
</evidence>
<accession>A0A0R2FMH6</accession>
<dbReference type="InterPro" id="IPR035684">
    <property type="entry name" value="ArgRS_core"/>
</dbReference>
<dbReference type="InterPro" id="IPR005148">
    <property type="entry name" value="Arg-tRNA-synth_N"/>
</dbReference>
<comment type="similarity">
    <text evidence="2 11 12">Belongs to the class-I aminoacyl-tRNA synthetase family.</text>
</comment>
<keyword evidence="9 11" id="KW-0030">Aminoacyl-tRNA synthetase</keyword>
<dbReference type="PANTHER" id="PTHR11956">
    <property type="entry name" value="ARGINYL-TRNA SYNTHETASE"/>
    <property type="match status" value="1"/>
</dbReference>
<dbReference type="Pfam" id="PF05746">
    <property type="entry name" value="DALR_1"/>
    <property type="match status" value="1"/>
</dbReference>
<evidence type="ECO:0000259" key="14">
    <source>
        <dbReference type="SMART" id="SM01016"/>
    </source>
</evidence>
<evidence type="ECO:0000259" key="13">
    <source>
        <dbReference type="SMART" id="SM00836"/>
    </source>
</evidence>
<dbReference type="SUPFAM" id="SSF47323">
    <property type="entry name" value="Anticodon-binding domain of a subclass of class I aminoacyl-tRNA synthetases"/>
    <property type="match status" value="1"/>
</dbReference>
<dbReference type="GO" id="GO:0005524">
    <property type="term" value="F:ATP binding"/>
    <property type="evidence" value="ECO:0007669"/>
    <property type="project" value="UniProtKB-UniRule"/>
</dbReference>
<evidence type="ECO:0000256" key="4">
    <source>
        <dbReference type="ARBA" id="ARBA00022490"/>
    </source>
</evidence>
<evidence type="ECO:0000256" key="5">
    <source>
        <dbReference type="ARBA" id="ARBA00022598"/>
    </source>
</evidence>
<proteinExistence type="inferred from homology"/>
<dbReference type="GO" id="GO:0005737">
    <property type="term" value="C:cytoplasm"/>
    <property type="evidence" value="ECO:0007669"/>
    <property type="project" value="UniProtKB-SubCell"/>
</dbReference>
<dbReference type="Gene3D" id="3.40.50.620">
    <property type="entry name" value="HUPs"/>
    <property type="match status" value="1"/>
</dbReference>
<dbReference type="GO" id="GO:0004814">
    <property type="term" value="F:arginine-tRNA ligase activity"/>
    <property type="evidence" value="ECO:0007669"/>
    <property type="project" value="UniProtKB-UniRule"/>
</dbReference>
<dbReference type="EMBL" id="JQAZ01000001">
    <property type="protein sequence ID" value="KRN33709.1"/>
    <property type="molecule type" value="Genomic_DNA"/>
</dbReference>
<feature type="domain" description="DALR anticodon binding" evidence="13">
    <location>
        <begin position="466"/>
        <end position="580"/>
    </location>
</feature>
<dbReference type="CDD" id="cd07956">
    <property type="entry name" value="Anticodon_Ia_Arg"/>
    <property type="match status" value="1"/>
</dbReference>
<dbReference type="PANTHER" id="PTHR11956:SF5">
    <property type="entry name" value="ARGININE--TRNA LIGASE, CYTOPLASMIC"/>
    <property type="match status" value="1"/>
</dbReference>
<dbReference type="InterPro" id="IPR014729">
    <property type="entry name" value="Rossmann-like_a/b/a_fold"/>
</dbReference>
<evidence type="ECO:0000256" key="12">
    <source>
        <dbReference type="RuleBase" id="RU363038"/>
    </source>
</evidence>
<dbReference type="SUPFAM" id="SSF52374">
    <property type="entry name" value="Nucleotidylyl transferase"/>
    <property type="match status" value="1"/>
</dbReference>